<gene>
    <name evidence="1" type="ORF">AGLY_002157</name>
</gene>
<sequence>MYGDSSICITVNYVVFKILFIAADKCGINMLQFQTSGVVKSKNFSVVFKTIGKKQKKSDGKNGNFYAKPVFNKVDFYIVVTQKLHYLYTPFLFYLVKKKQKSFVTIFFYKRLKFKFLRNMLKSRKFANYFVVENSYNFLLKNAILSFPSNRESRENSKRYNRKNVMSAHYRTQRENIHNITKKRTFVLNFQVILLAQKTFIDTSQTNSQKKNENLSCL</sequence>
<comment type="caution">
    <text evidence="1">The sequence shown here is derived from an EMBL/GenBank/DDBJ whole genome shotgun (WGS) entry which is preliminary data.</text>
</comment>
<keyword evidence="2" id="KW-1185">Reference proteome</keyword>
<evidence type="ECO:0000313" key="2">
    <source>
        <dbReference type="Proteomes" id="UP000475862"/>
    </source>
</evidence>
<protein>
    <submittedName>
        <fullName evidence="1">Uncharacterized protein</fullName>
    </submittedName>
</protein>
<organism evidence="1 2">
    <name type="scientific">Aphis glycines</name>
    <name type="common">Soybean aphid</name>
    <dbReference type="NCBI Taxonomy" id="307491"/>
    <lineage>
        <taxon>Eukaryota</taxon>
        <taxon>Metazoa</taxon>
        <taxon>Ecdysozoa</taxon>
        <taxon>Arthropoda</taxon>
        <taxon>Hexapoda</taxon>
        <taxon>Insecta</taxon>
        <taxon>Pterygota</taxon>
        <taxon>Neoptera</taxon>
        <taxon>Paraneoptera</taxon>
        <taxon>Hemiptera</taxon>
        <taxon>Sternorrhyncha</taxon>
        <taxon>Aphidomorpha</taxon>
        <taxon>Aphidoidea</taxon>
        <taxon>Aphididae</taxon>
        <taxon>Aphidini</taxon>
        <taxon>Aphis</taxon>
        <taxon>Aphis</taxon>
    </lineage>
</organism>
<dbReference type="EMBL" id="VYZN01000008">
    <property type="protein sequence ID" value="KAE9543357.1"/>
    <property type="molecule type" value="Genomic_DNA"/>
</dbReference>
<proteinExistence type="predicted"/>
<evidence type="ECO:0000313" key="1">
    <source>
        <dbReference type="EMBL" id="KAE9543357.1"/>
    </source>
</evidence>
<accession>A0A6G0U326</accession>
<dbReference type="Proteomes" id="UP000475862">
    <property type="component" value="Unassembled WGS sequence"/>
</dbReference>
<name>A0A6G0U326_APHGL</name>
<reference evidence="1 2" key="1">
    <citation type="submission" date="2019-08" db="EMBL/GenBank/DDBJ databases">
        <title>The genome of the soybean aphid Biotype 1, its phylome, world population structure and adaptation to the North American continent.</title>
        <authorList>
            <person name="Giordano R."/>
            <person name="Donthu R.K."/>
            <person name="Hernandez A.G."/>
            <person name="Wright C.L."/>
            <person name="Zimin A.V."/>
        </authorList>
    </citation>
    <scope>NUCLEOTIDE SEQUENCE [LARGE SCALE GENOMIC DNA]</scope>
    <source>
        <tissue evidence="1">Whole aphids</tissue>
    </source>
</reference>
<dbReference type="AlphaFoldDB" id="A0A6G0U326"/>